<proteinExistence type="inferred from homology"/>
<evidence type="ECO:0000256" key="7">
    <source>
        <dbReference type="ARBA" id="ARBA00023136"/>
    </source>
</evidence>
<accession>A0AB39HM24</accession>
<feature type="transmembrane region" description="Helical" evidence="8">
    <location>
        <begin position="216"/>
        <end position="233"/>
    </location>
</feature>
<comment type="similarity">
    <text evidence="2">Belongs to the EamA transporter family.</text>
</comment>
<feature type="transmembrane region" description="Helical" evidence="8">
    <location>
        <begin position="245"/>
        <end position="264"/>
    </location>
</feature>
<dbReference type="PANTHER" id="PTHR22911">
    <property type="entry name" value="ACYL-MALONYL CONDENSING ENZYME-RELATED"/>
    <property type="match status" value="1"/>
</dbReference>
<keyword evidence="7 8" id="KW-0472">Membrane</keyword>
<feature type="transmembrane region" description="Helical" evidence="8">
    <location>
        <begin position="176"/>
        <end position="196"/>
    </location>
</feature>
<keyword evidence="3" id="KW-0813">Transport</keyword>
<comment type="subcellular location">
    <subcellularLocation>
        <location evidence="1">Cell membrane</location>
        <topology evidence="1">Multi-pass membrane protein</topology>
    </subcellularLocation>
</comment>
<reference evidence="10" key="1">
    <citation type="submission" date="2024-07" db="EMBL/GenBank/DDBJ databases">
        <title>Halotolerant mesophilic bacterium Ornithinibacillus sp. 4-3, sp. nov., isolated from soil.</title>
        <authorList>
            <person name="Sidarenka A.V."/>
            <person name="Guliayeva D.E."/>
            <person name="Leanovich S.I."/>
            <person name="Hileuskaya K.S."/>
            <person name="Akhremchuk A.E."/>
            <person name="Sikolenko M.A."/>
            <person name="Valentovich L.N."/>
        </authorList>
    </citation>
    <scope>NUCLEOTIDE SEQUENCE</scope>
    <source>
        <strain evidence="10">4-3</strain>
    </source>
</reference>
<feature type="transmembrane region" description="Helical" evidence="8">
    <location>
        <begin position="153"/>
        <end position="169"/>
    </location>
</feature>
<dbReference type="InterPro" id="IPR000620">
    <property type="entry name" value="EamA_dom"/>
</dbReference>
<feature type="transmembrane region" description="Helical" evidence="8">
    <location>
        <begin position="130"/>
        <end position="147"/>
    </location>
</feature>
<dbReference type="EMBL" id="CP162599">
    <property type="protein sequence ID" value="XDK33002.1"/>
    <property type="molecule type" value="Genomic_DNA"/>
</dbReference>
<feature type="transmembrane region" description="Helical" evidence="8">
    <location>
        <begin position="75"/>
        <end position="95"/>
    </location>
</feature>
<evidence type="ECO:0000256" key="8">
    <source>
        <dbReference type="SAM" id="Phobius"/>
    </source>
</evidence>
<gene>
    <name evidence="10" type="primary">rarD</name>
    <name evidence="10" type="ORF">AB4Y30_01075</name>
</gene>
<evidence type="ECO:0000256" key="5">
    <source>
        <dbReference type="ARBA" id="ARBA00022692"/>
    </source>
</evidence>
<dbReference type="InterPro" id="IPR037185">
    <property type="entry name" value="EmrE-like"/>
</dbReference>
<dbReference type="InterPro" id="IPR004626">
    <property type="entry name" value="RarD"/>
</dbReference>
<evidence type="ECO:0000256" key="1">
    <source>
        <dbReference type="ARBA" id="ARBA00004651"/>
    </source>
</evidence>
<evidence type="ECO:0000256" key="6">
    <source>
        <dbReference type="ARBA" id="ARBA00022989"/>
    </source>
</evidence>
<dbReference type="NCBIfam" id="TIGR00688">
    <property type="entry name" value="rarD"/>
    <property type="match status" value="1"/>
</dbReference>
<keyword evidence="5 8" id="KW-0812">Transmembrane</keyword>
<evidence type="ECO:0000256" key="4">
    <source>
        <dbReference type="ARBA" id="ARBA00022475"/>
    </source>
</evidence>
<dbReference type="SUPFAM" id="SSF103481">
    <property type="entry name" value="Multidrug resistance efflux transporter EmrE"/>
    <property type="match status" value="2"/>
</dbReference>
<evidence type="ECO:0000256" key="3">
    <source>
        <dbReference type="ARBA" id="ARBA00022448"/>
    </source>
</evidence>
<keyword evidence="4" id="KW-1003">Cell membrane</keyword>
<dbReference type="RefSeq" id="WP_368653689.1">
    <property type="nucleotide sequence ID" value="NZ_CP162599.1"/>
</dbReference>
<evidence type="ECO:0000313" key="10">
    <source>
        <dbReference type="EMBL" id="XDK33002.1"/>
    </source>
</evidence>
<protein>
    <submittedName>
        <fullName evidence="10">EamA family transporter RarD</fullName>
    </submittedName>
</protein>
<keyword evidence="6 8" id="KW-1133">Transmembrane helix</keyword>
<organism evidence="10">
    <name type="scientific">Ornithinibacillus sp. 4-3</name>
    <dbReference type="NCBI Taxonomy" id="3231488"/>
    <lineage>
        <taxon>Bacteria</taxon>
        <taxon>Bacillati</taxon>
        <taxon>Bacillota</taxon>
        <taxon>Bacilli</taxon>
        <taxon>Bacillales</taxon>
        <taxon>Bacillaceae</taxon>
        <taxon>Ornithinibacillus</taxon>
    </lineage>
</organism>
<name>A0AB39HM24_9BACI</name>
<feature type="domain" description="EamA" evidence="9">
    <location>
        <begin position="6"/>
        <end position="146"/>
    </location>
</feature>
<dbReference type="GO" id="GO:0005886">
    <property type="term" value="C:plasma membrane"/>
    <property type="evidence" value="ECO:0007669"/>
    <property type="project" value="UniProtKB-SubCell"/>
</dbReference>
<feature type="transmembrane region" description="Helical" evidence="8">
    <location>
        <begin position="270"/>
        <end position="290"/>
    </location>
</feature>
<feature type="transmembrane region" description="Helical" evidence="8">
    <location>
        <begin position="101"/>
        <end position="123"/>
    </location>
</feature>
<dbReference type="PANTHER" id="PTHR22911:SF137">
    <property type="entry name" value="SOLUTE CARRIER FAMILY 35 MEMBER G2-RELATED"/>
    <property type="match status" value="1"/>
</dbReference>
<evidence type="ECO:0000259" key="9">
    <source>
        <dbReference type="Pfam" id="PF00892"/>
    </source>
</evidence>
<dbReference type="AlphaFoldDB" id="A0AB39HM24"/>
<feature type="transmembrane region" description="Helical" evidence="8">
    <location>
        <begin position="37"/>
        <end position="55"/>
    </location>
</feature>
<feature type="domain" description="EamA" evidence="9">
    <location>
        <begin position="154"/>
        <end position="286"/>
    </location>
</feature>
<evidence type="ECO:0000256" key="2">
    <source>
        <dbReference type="ARBA" id="ARBA00007362"/>
    </source>
</evidence>
<dbReference type="Pfam" id="PF00892">
    <property type="entry name" value="EamA"/>
    <property type="match status" value="2"/>
</dbReference>
<sequence length="305" mass="34408">MDNQKSGILFAIGAYILWGLFPFYWKTLGHVDSMEILMNRIIWSFALTTIFILIIGQRKAFVQDLQYLWKHKNLLVLLFIASIVVSMNWFLYIWAVQQDQILQASLAYYINPLLSVLCGLIFFKEKLSKALTCSVIIAAIGVLYMVITAGVVPWLALGMAVTFAIYGVLKKKIPLAAVRGLTLETLLLVPVAVIYYSYLFTSTDTAFLQIDLKTDILLVLSGVATAVPLIFFAKGAQKIPLYMMGFIQFLSPTITLVIGVYVYNEPFTNTHFITFSCIWIAIIIFSVSAYTEAVRHRRQLLTSKP</sequence>
<feature type="transmembrane region" description="Helical" evidence="8">
    <location>
        <begin position="7"/>
        <end position="25"/>
    </location>
</feature>